<reference evidence="1 2" key="1">
    <citation type="submission" date="2016-02" db="EMBL/GenBank/DDBJ databases">
        <authorList>
            <consortium name="Pathogen Informatics"/>
        </authorList>
    </citation>
    <scope>NUCLEOTIDE SEQUENCE [LARGE SCALE GENOMIC DNA]</scope>
    <source>
        <strain evidence="1 2">2842STDY5881269</strain>
    </source>
</reference>
<dbReference type="Proteomes" id="UP000072443">
    <property type="component" value="Unassembled WGS sequence"/>
</dbReference>
<evidence type="ECO:0000313" key="1">
    <source>
        <dbReference type="EMBL" id="CWP90134.1"/>
    </source>
</evidence>
<name>A0AB33TWY2_NEIME</name>
<sequence length="148" mass="15713">MTFRRQVHHGIRPVLCEYAVEFGAVANIHLFKSIAGIIGYLGQRFQIAGISQLIDIDDSVPGVSDNMADNGRTDKARAAGNEDGFFVCGLHLIPISVGVAADPTPRILHHLFQTAFGFPAGLLFGMGRVGKGTRQVAGATGLDLIGNI</sequence>
<protein>
    <submittedName>
        <fullName evidence="1">Uncharacterized protein</fullName>
    </submittedName>
</protein>
<accession>A0AB33TWY2</accession>
<dbReference type="AlphaFoldDB" id="A0AB33TWY2"/>
<dbReference type="EMBL" id="FEVP01000018">
    <property type="protein sequence ID" value="CWP90134.1"/>
    <property type="molecule type" value="Genomic_DNA"/>
</dbReference>
<organism evidence="1 2">
    <name type="scientific">Neisseria meningitidis</name>
    <dbReference type="NCBI Taxonomy" id="487"/>
    <lineage>
        <taxon>Bacteria</taxon>
        <taxon>Pseudomonadati</taxon>
        <taxon>Pseudomonadota</taxon>
        <taxon>Betaproteobacteria</taxon>
        <taxon>Neisseriales</taxon>
        <taxon>Neisseriaceae</taxon>
        <taxon>Neisseria</taxon>
    </lineage>
</organism>
<evidence type="ECO:0000313" key="2">
    <source>
        <dbReference type="Proteomes" id="UP000072443"/>
    </source>
</evidence>
<proteinExistence type="predicted"/>
<comment type="caution">
    <text evidence="1">The sequence shown here is derived from an EMBL/GenBank/DDBJ whole genome shotgun (WGS) entry which is preliminary data.</text>
</comment>
<gene>
    <name evidence="1" type="ORF">ERS514591_01464</name>
</gene>